<dbReference type="AlphaFoldDB" id="A0A6G1KWD1"/>
<feature type="compositionally biased region" description="Polar residues" evidence="2">
    <location>
        <begin position="131"/>
        <end position="144"/>
    </location>
</feature>
<feature type="compositionally biased region" description="Polar residues" evidence="2">
    <location>
        <begin position="258"/>
        <end position="269"/>
    </location>
</feature>
<feature type="compositionally biased region" description="Basic and acidic residues" evidence="2">
    <location>
        <begin position="504"/>
        <end position="516"/>
    </location>
</feature>
<keyword evidence="4" id="KW-1185">Reference proteome</keyword>
<name>A0A6G1KWD1_9PEZI</name>
<evidence type="ECO:0000256" key="1">
    <source>
        <dbReference type="SAM" id="Coils"/>
    </source>
</evidence>
<feature type="region of interest" description="Disordered" evidence="2">
    <location>
        <begin position="784"/>
        <end position="803"/>
    </location>
</feature>
<feature type="compositionally biased region" description="Low complexity" evidence="2">
    <location>
        <begin position="706"/>
        <end position="755"/>
    </location>
</feature>
<evidence type="ECO:0000313" key="4">
    <source>
        <dbReference type="Proteomes" id="UP000799436"/>
    </source>
</evidence>
<feature type="region of interest" description="Disordered" evidence="2">
    <location>
        <begin position="815"/>
        <end position="858"/>
    </location>
</feature>
<feature type="region of interest" description="Disordered" evidence="2">
    <location>
        <begin position="77"/>
        <end position="144"/>
    </location>
</feature>
<dbReference type="EMBL" id="ML995904">
    <property type="protein sequence ID" value="KAF2764983.1"/>
    <property type="molecule type" value="Genomic_DNA"/>
</dbReference>
<feature type="compositionally biased region" description="Basic and acidic residues" evidence="2">
    <location>
        <begin position="589"/>
        <end position="598"/>
    </location>
</feature>
<feature type="compositionally biased region" description="Polar residues" evidence="2">
    <location>
        <begin position="529"/>
        <end position="552"/>
    </location>
</feature>
<feature type="region of interest" description="Disordered" evidence="2">
    <location>
        <begin position="253"/>
        <end position="277"/>
    </location>
</feature>
<gene>
    <name evidence="3" type="ORF">EJ03DRAFT_385623</name>
</gene>
<protein>
    <submittedName>
        <fullName evidence="3">Uncharacterized protein</fullName>
    </submittedName>
</protein>
<accession>A0A6G1KWD1</accession>
<dbReference type="Proteomes" id="UP000799436">
    <property type="component" value="Unassembled WGS sequence"/>
</dbReference>
<proteinExistence type="predicted"/>
<evidence type="ECO:0000256" key="2">
    <source>
        <dbReference type="SAM" id="MobiDB-lite"/>
    </source>
</evidence>
<organism evidence="3 4">
    <name type="scientific">Teratosphaeria nubilosa</name>
    <dbReference type="NCBI Taxonomy" id="161662"/>
    <lineage>
        <taxon>Eukaryota</taxon>
        <taxon>Fungi</taxon>
        <taxon>Dikarya</taxon>
        <taxon>Ascomycota</taxon>
        <taxon>Pezizomycotina</taxon>
        <taxon>Dothideomycetes</taxon>
        <taxon>Dothideomycetidae</taxon>
        <taxon>Mycosphaerellales</taxon>
        <taxon>Teratosphaeriaceae</taxon>
        <taxon>Teratosphaeria</taxon>
    </lineage>
</organism>
<evidence type="ECO:0000313" key="3">
    <source>
        <dbReference type="EMBL" id="KAF2764983.1"/>
    </source>
</evidence>
<feature type="compositionally biased region" description="Low complexity" evidence="2">
    <location>
        <begin position="654"/>
        <end position="664"/>
    </location>
</feature>
<feature type="coiled-coil region" evidence="1">
    <location>
        <begin position="193"/>
        <end position="252"/>
    </location>
</feature>
<feature type="compositionally biased region" description="Polar residues" evidence="2">
    <location>
        <begin position="565"/>
        <end position="581"/>
    </location>
</feature>
<dbReference type="OrthoDB" id="3888783at2759"/>
<reference evidence="3" key="1">
    <citation type="journal article" date="2020" name="Stud. Mycol.">
        <title>101 Dothideomycetes genomes: a test case for predicting lifestyles and emergence of pathogens.</title>
        <authorList>
            <person name="Haridas S."/>
            <person name="Albert R."/>
            <person name="Binder M."/>
            <person name="Bloem J."/>
            <person name="Labutti K."/>
            <person name="Salamov A."/>
            <person name="Andreopoulos B."/>
            <person name="Baker S."/>
            <person name="Barry K."/>
            <person name="Bills G."/>
            <person name="Bluhm B."/>
            <person name="Cannon C."/>
            <person name="Castanera R."/>
            <person name="Culley D."/>
            <person name="Daum C."/>
            <person name="Ezra D."/>
            <person name="Gonzalez J."/>
            <person name="Henrissat B."/>
            <person name="Kuo A."/>
            <person name="Liang C."/>
            <person name="Lipzen A."/>
            <person name="Lutzoni F."/>
            <person name="Magnuson J."/>
            <person name="Mondo S."/>
            <person name="Nolan M."/>
            <person name="Ohm R."/>
            <person name="Pangilinan J."/>
            <person name="Park H.-J."/>
            <person name="Ramirez L."/>
            <person name="Alfaro M."/>
            <person name="Sun H."/>
            <person name="Tritt A."/>
            <person name="Yoshinaga Y."/>
            <person name="Zwiers L.-H."/>
            <person name="Turgeon B."/>
            <person name="Goodwin S."/>
            <person name="Spatafora J."/>
            <person name="Crous P."/>
            <person name="Grigoriev I."/>
        </authorList>
    </citation>
    <scope>NUCLEOTIDE SEQUENCE</scope>
    <source>
        <strain evidence="3">CBS 116005</strain>
    </source>
</reference>
<feature type="region of interest" description="Disordered" evidence="2">
    <location>
        <begin position="475"/>
        <end position="756"/>
    </location>
</feature>
<keyword evidence="1" id="KW-0175">Coiled coil</keyword>
<sequence length="858" mass="93646">MHPSMDRARDRHALVEIDNGFPSVTDLESQADQIRFHDRWVRSLIKPPNGNAGRTSVCLTKTVLCVANILCFPYTMADDSDAPPQRVKASQSPSIARRIAPDSTEQSRTDYSGDPASLGQRPDQSPKETQTRPATSLRSKTSVKNMTQQFQNTDAPQNASIARRVVDSPGRIVTSDIQIPESPGPSKKLNPDLLAWEKKYDDLSKENDDLNQKNDDLKKRFEDMERVAQGFRDQLQKAKKQENEEMIRMRWKPHGSTRGHSGNQHSLPNDNAKPHQSPVLEQEMGEASQEHLTVSVADLNLTTAEGKVQGQMKLPYSQETIVELRVNLHLLPAIAILAQKYPDKYSIENAYKTVREAMKLASASRKQNPAVSEALLGRCWFYMGVCRIALFILDGTKSRPEVCFERAVAKATGVYPEAEKAEQWHAEWRQVIRDMQDRDNSRPVSNASSATSFWNGIKRLSGLSWVEKMERRTSVMDEETEIGSPRGKRPEGRPRPQDLGVFFGEDRAKGLDEDRHRTPRPGGLERIPTFSTMADSTKSTEVSPTSATSQESPKLMKPQRVPTFDSASSFNSQAQTPTDESVSPLPVHTEQERREKLMLGRQKRWPIDDDSPVEAANASPHITDVAGATDGQIKTDFSSPRSYDAGDDHIDLGSASGSTSSIPSRRTQSMASIENGATHEPGINDEDAILLPAPATDRFKRHKSTASYIPPSFAAAAPSSDSGSYSPRSSAKTTGSDTSPSSITSSSSLSGGSTLLHRRKSSISNALSPIRALAAGRSAGNTLDSLREAEEGQSPYRSTFGEEGLIQRVKGAWHSGLYGNNADGGESPGGGKGDQASPKGSFEGPGDDVAAGGSGEGV</sequence>